<protein>
    <submittedName>
        <fullName evidence="2">DUF554 domain-containing protein</fullName>
    </submittedName>
</protein>
<comment type="caution">
    <text evidence="2">The sequence shown here is derived from an EMBL/GenBank/DDBJ whole genome shotgun (WGS) entry which is preliminary data.</text>
</comment>
<evidence type="ECO:0000313" key="3">
    <source>
        <dbReference type="Proteomes" id="UP000265614"/>
    </source>
</evidence>
<dbReference type="AlphaFoldDB" id="A0A3A3ZF87"/>
<feature type="transmembrane region" description="Helical" evidence="1">
    <location>
        <begin position="6"/>
        <end position="24"/>
    </location>
</feature>
<sequence>MPVGTGTALNVATVLAGSALGVALGHRLPERTRSVVTDALGLVTLLVAALSAVAVLDPALRAAVGASAPVLVVLGSLVVGGVAGSLLRVEDRLDGLGALVQRRLAGGGAGAGAGEGAAGEGAAGEAARARFVEGFVTASLVFCVGPLTVLGSLSDGLGRGIDQLALKATLDGFASVAFAASLGWGVAASALVVLVVQGGLTAVGALVGGVVPESSVAALTAVGGLLLVGVALRLLRVRPVPVGDLLPALVVAPLLTAVVAALR</sequence>
<evidence type="ECO:0000256" key="1">
    <source>
        <dbReference type="SAM" id="Phobius"/>
    </source>
</evidence>
<feature type="transmembrane region" description="Helical" evidence="1">
    <location>
        <begin position="62"/>
        <end position="87"/>
    </location>
</feature>
<keyword evidence="1" id="KW-0812">Transmembrane</keyword>
<dbReference type="OrthoDB" id="9797976at2"/>
<dbReference type="InterPro" id="IPR007563">
    <property type="entry name" value="DUF554"/>
</dbReference>
<feature type="transmembrane region" description="Helical" evidence="1">
    <location>
        <begin position="242"/>
        <end position="262"/>
    </location>
</feature>
<dbReference type="Pfam" id="PF04474">
    <property type="entry name" value="DUF554"/>
    <property type="match status" value="1"/>
</dbReference>
<accession>A0A3A3ZF87</accession>
<organism evidence="2 3">
    <name type="scientific">Vallicoccus soli</name>
    <dbReference type="NCBI Taxonomy" id="2339232"/>
    <lineage>
        <taxon>Bacteria</taxon>
        <taxon>Bacillati</taxon>
        <taxon>Actinomycetota</taxon>
        <taxon>Actinomycetes</taxon>
        <taxon>Motilibacterales</taxon>
        <taxon>Vallicoccaceae</taxon>
        <taxon>Vallicoccus</taxon>
    </lineage>
</organism>
<gene>
    <name evidence="2" type="ORF">D5H78_15440</name>
</gene>
<dbReference type="Proteomes" id="UP000265614">
    <property type="component" value="Unassembled WGS sequence"/>
</dbReference>
<dbReference type="PANTHER" id="PTHR36111:SF2">
    <property type="entry name" value="INNER MEMBRANE PROTEIN"/>
    <property type="match status" value="1"/>
</dbReference>
<name>A0A3A3ZF87_9ACTN</name>
<dbReference type="RefSeq" id="WP_119951402.1">
    <property type="nucleotide sequence ID" value="NZ_QZEZ01000008.1"/>
</dbReference>
<keyword evidence="3" id="KW-1185">Reference proteome</keyword>
<keyword evidence="1" id="KW-0472">Membrane</keyword>
<feature type="transmembrane region" description="Helical" evidence="1">
    <location>
        <begin position="36"/>
        <end position="56"/>
    </location>
</feature>
<dbReference type="PANTHER" id="PTHR36111">
    <property type="entry name" value="INNER MEMBRANE PROTEIN-RELATED"/>
    <property type="match status" value="1"/>
</dbReference>
<reference evidence="2 3" key="1">
    <citation type="submission" date="2018-09" db="EMBL/GenBank/DDBJ databases">
        <title>YIM 75000 draft genome.</title>
        <authorList>
            <person name="Tang S."/>
            <person name="Feng Y."/>
        </authorList>
    </citation>
    <scope>NUCLEOTIDE SEQUENCE [LARGE SCALE GENOMIC DNA]</scope>
    <source>
        <strain evidence="2 3">YIM 75000</strain>
    </source>
</reference>
<dbReference type="EMBL" id="QZEZ01000008">
    <property type="protein sequence ID" value="RJK93731.1"/>
    <property type="molecule type" value="Genomic_DNA"/>
</dbReference>
<keyword evidence="1" id="KW-1133">Transmembrane helix</keyword>
<evidence type="ECO:0000313" key="2">
    <source>
        <dbReference type="EMBL" id="RJK93731.1"/>
    </source>
</evidence>
<proteinExistence type="predicted"/>
<feature type="transmembrane region" description="Helical" evidence="1">
    <location>
        <begin position="173"/>
        <end position="196"/>
    </location>
</feature>